<keyword evidence="3" id="KW-1185">Reference proteome</keyword>
<organism evidence="2 3">
    <name type="scientific">Paractinoplanes durhamensis</name>
    <dbReference type="NCBI Taxonomy" id="113563"/>
    <lineage>
        <taxon>Bacteria</taxon>
        <taxon>Bacillati</taxon>
        <taxon>Actinomycetota</taxon>
        <taxon>Actinomycetes</taxon>
        <taxon>Micromonosporales</taxon>
        <taxon>Micromonosporaceae</taxon>
        <taxon>Paractinoplanes</taxon>
    </lineage>
</organism>
<accession>A0ABQ3YN56</accession>
<sequence length="263" mass="29242">MKPIVLVHGFWVTPRSWEHWKAHYEAKGHRVIAPAYPGFEVEVEALNADPTPIIDVTVPQIIAHFEEAIRGLPESPIIIGHSAGGAFTQILLDHGFGAAGVAMNSAPTEGVRVVPLSQLKSTFPVLKTPANRHKAIGLTFDEWKYAFTNTFADDEARALWERYAIPASGGILWGGVLANFQPGHQDTWVDYHNDNRAPLLFVSGSEDHIMPPAIQESNLKHYQAPHTLTERREYEGYAHLLPAQKGWEQIADEVLEWALAHAQ</sequence>
<dbReference type="EMBL" id="BOML01000003">
    <property type="protein sequence ID" value="GID98996.1"/>
    <property type="molecule type" value="Genomic_DNA"/>
</dbReference>
<name>A0ABQ3YN56_9ACTN</name>
<comment type="caution">
    <text evidence="2">The sequence shown here is derived from an EMBL/GenBank/DDBJ whole genome shotgun (WGS) entry which is preliminary data.</text>
</comment>
<dbReference type="PRINTS" id="PR00111">
    <property type="entry name" value="ABHYDROLASE"/>
</dbReference>
<dbReference type="InterPro" id="IPR000073">
    <property type="entry name" value="AB_hydrolase_1"/>
</dbReference>
<dbReference type="RefSeq" id="WP_203724417.1">
    <property type="nucleotide sequence ID" value="NZ_BAAATX010000082.1"/>
</dbReference>
<dbReference type="SUPFAM" id="SSF53474">
    <property type="entry name" value="alpha/beta-Hydrolases"/>
    <property type="match status" value="1"/>
</dbReference>
<gene>
    <name evidence="2" type="ORF">Adu01nite_03470</name>
</gene>
<evidence type="ECO:0000313" key="2">
    <source>
        <dbReference type="EMBL" id="GID98996.1"/>
    </source>
</evidence>
<proteinExistence type="predicted"/>
<dbReference type="PANTHER" id="PTHR43194:SF2">
    <property type="entry name" value="PEROXISOMAL MEMBRANE PROTEIN LPX1"/>
    <property type="match status" value="1"/>
</dbReference>
<protein>
    <submittedName>
        <fullName evidence="2">Alpha/beta hydrolase</fullName>
    </submittedName>
</protein>
<evidence type="ECO:0000259" key="1">
    <source>
        <dbReference type="Pfam" id="PF12697"/>
    </source>
</evidence>
<keyword evidence="2" id="KW-0378">Hydrolase</keyword>
<dbReference type="Pfam" id="PF12697">
    <property type="entry name" value="Abhydrolase_6"/>
    <property type="match status" value="1"/>
</dbReference>
<dbReference type="InterPro" id="IPR050228">
    <property type="entry name" value="Carboxylesterase_BioH"/>
</dbReference>
<feature type="domain" description="AB hydrolase-1" evidence="1">
    <location>
        <begin position="4"/>
        <end position="251"/>
    </location>
</feature>
<dbReference type="PANTHER" id="PTHR43194">
    <property type="entry name" value="HYDROLASE ALPHA/BETA FOLD FAMILY"/>
    <property type="match status" value="1"/>
</dbReference>
<reference evidence="2 3" key="1">
    <citation type="submission" date="2021-01" db="EMBL/GenBank/DDBJ databases">
        <title>Whole genome shotgun sequence of Actinoplanes durhamensis NBRC 14914.</title>
        <authorList>
            <person name="Komaki H."/>
            <person name="Tamura T."/>
        </authorList>
    </citation>
    <scope>NUCLEOTIDE SEQUENCE [LARGE SCALE GENOMIC DNA]</scope>
    <source>
        <strain evidence="2 3">NBRC 14914</strain>
    </source>
</reference>
<dbReference type="InterPro" id="IPR029058">
    <property type="entry name" value="AB_hydrolase_fold"/>
</dbReference>
<dbReference type="Gene3D" id="3.40.50.1820">
    <property type="entry name" value="alpha/beta hydrolase"/>
    <property type="match status" value="1"/>
</dbReference>
<evidence type="ECO:0000313" key="3">
    <source>
        <dbReference type="Proteomes" id="UP000637628"/>
    </source>
</evidence>
<dbReference type="Proteomes" id="UP000637628">
    <property type="component" value="Unassembled WGS sequence"/>
</dbReference>
<dbReference type="GO" id="GO:0016787">
    <property type="term" value="F:hydrolase activity"/>
    <property type="evidence" value="ECO:0007669"/>
    <property type="project" value="UniProtKB-KW"/>
</dbReference>